<proteinExistence type="predicted"/>
<protein>
    <submittedName>
        <fullName evidence="2">Uncharacterized protein</fullName>
    </submittedName>
</protein>
<dbReference type="EMBL" id="CDMY01000504">
    <property type="protein sequence ID" value="CEM18595.1"/>
    <property type="molecule type" value="Genomic_DNA"/>
</dbReference>
<keyword evidence="3" id="KW-1185">Reference proteome</keyword>
<accession>A0A0G4FUN5</accession>
<evidence type="ECO:0000256" key="1">
    <source>
        <dbReference type="SAM" id="Phobius"/>
    </source>
</evidence>
<feature type="transmembrane region" description="Helical" evidence="1">
    <location>
        <begin position="82"/>
        <end position="99"/>
    </location>
</feature>
<feature type="transmembrane region" description="Helical" evidence="1">
    <location>
        <begin position="119"/>
        <end position="139"/>
    </location>
</feature>
<keyword evidence="1" id="KW-0812">Transmembrane</keyword>
<dbReference type="VEuPathDB" id="CryptoDB:Vbra_4481"/>
<keyword evidence="1" id="KW-1133">Transmembrane helix</keyword>
<organism evidence="2 3">
    <name type="scientific">Vitrella brassicaformis (strain CCMP3155)</name>
    <dbReference type="NCBI Taxonomy" id="1169540"/>
    <lineage>
        <taxon>Eukaryota</taxon>
        <taxon>Sar</taxon>
        <taxon>Alveolata</taxon>
        <taxon>Colpodellida</taxon>
        <taxon>Vitrellaceae</taxon>
        <taxon>Vitrella</taxon>
    </lineage>
</organism>
<reference evidence="2 3" key="1">
    <citation type="submission" date="2014-11" db="EMBL/GenBank/DDBJ databases">
        <authorList>
            <person name="Zhu J."/>
            <person name="Qi W."/>
            <person name="Song R."/>
        </authorList>
    </citation>
    <scope>NUCLEOTIDE SEQUENCE [LARGE SCALE GENOMIC DNA]</scope>
</reference>
<dbReference type="Proteomes" id="UP000041254">
    <property type="component" value="Unassembled WGS sequence"/>
</dbReference>
<evidence type="ECO:0000313" key="2">
    <source>
        <dbReference type="EMBL" id="CEM18595.1"/>
    </source>
</evidence>
<evidence type="ECO:0000313" key="3">
    <source>
        <dbReference type="Proteomes" id="UP000041254"/>
    </source>
</evidence>
<sequence length="158" mass="17574">MGNLSSRQLRARLEAQFQQEGWTPQRCPDVRFLTHQEVRLLGSFLPEDGDDAERLHRKKGAMKVNAGVFAEFQMRRGAYPEFFNVACVALTMIIAGTWGSPVFWFRAVGEKEAIEARCYAIASLIFLLVAVCGVVLLVVEGYCRGIPAASGYDMHSVS</sequence>
<dbReference type="AlphaFoldDB" id="A0A0G4FUN5"/>
<name>A0A0G4FUN5_VITBC</name>
<dbReference type="InParanoid" id="A0A0G4FUN5"/>
<gene>
    <name evidence="2" type="ORF">Vbra_4481</name>
</gene>
<keyword evidence="1" id="KW-0472">Membrane</keyword>